<comment type="caution">
    <text evidence="2">The sequence shown here is derived from an EMBL/GenBank/DDBJ whole genome shotgun (WGS) entry which is preliminary data.</text>
</comment>
<feature type="signal peptide" evidence="1">
    <location>
        <begin position="1"/>
        <end position="23"/>
    </location>
</feature>
<dbReference type="InterPro" id="IPR009333">
    <property type="entry name" value="DUF992"/>
</dbReference>
<dbReference type="AlphaFoldDB" id="A0A125Q564"/>
<keyword evidence="3" id="KW-1185">Reference proteome</keyword>
<evidence type="ECO:0000256" key="1">
    <source>
        <dbReference type="SAM" id="SignalP"/>
    </source>
</evidence>
<gene>
    <name evidence="2" type="ORF">AS026_19125</name>
</gene>
<protein>
    <recommendedName>
        <fullName evidence="4">DUF992 domain-containing protein</fullName>
    </recommendedName>
</protein>
<feature type="chain" id="PRO_5007178861" description="DUF992 domain-containing protein" evidence="1">
    <location>
        <begin position="24"/>
        <end position="160"/>
    </location>
</feature>
<evidence type="ECO:0008006" key="4">
    <source>
        <dbReference type="Google" id="ProtNLM"/>
    </source>
</evidence>
<organism evidence="2 3">
    <name type="scientific">Rhizobium altiplani</name>
    <dbReference type="NCBI Taxonomy" id="1864509"/>
    <lineage>
        <taxon>Bacteria</taxon>
        <taxon>Pseudomonadati</taxon>
        <taxon>Pseudomonadota</taxon>
        <taxon>Alphaproteobacteria</taxon>
        <taxon>Hyphomicrobiales</taxon>
        <taxon>Rhizobiaceae</taxon>
        <taxon>Rhizobium/Agrobacterium group</taxon>
        <taxon>Rhizobium</taxon>
    </lineage>
</organism>
<reference evidence="2 3" key="1">
    <citation type="submission" date="2015-11" db="EMBL/GenBank/DDBJ databases">
        <title>Draft Genome Sequence of the Strain BR 10423 (Rhizobium sp.) isolated from nodules of Mimosa pudica.</title>
        <authorList>
            <person name="Barauna A.C."/>
            <person name="Zilli J.E."/>
            <person name="Simoes-Araujo J.L."/>
            <person name="Reis V.M."/>
            <person name="James E.K."/>
            <person name="Reis F.B.Jr."/>
            <person name="Rouws L.F."/>
            <person name="Passos S.R."/>
            <person name="Gois S.R."/>
        </authorList>
    </citation>
    <scope>NUCLEOTIDE SEQUENCE [LARGE SCALE GENOMIC DNA]</scope>
    <source>
        <strain evidence="2 3">BR10423</strain>
    </source>
</reference>
<accession>A0A125Q564</accession>
<dbReference type="Proteomes" id="UP000068164">
    <property type="component" value="Unassembled WGS sequence"/>
</dbReference>
<sequence length="160" mass="16139">MFRETMIAAAAAAVAAIANPASAANYITLGQLVCGSQGGQGLIVTSQKNLLCTFTPAEGGPKVVYAGTIQKFGLDVGQTGKTVMIWQVLAKTGTDIPDYALAGEYYGVGVDASFGAGAGAKVIAGGTNQSFMLQPLNVQAQEGLNLALGVEKLTLAPAAT</sequence>
<dbReference type="Pfam" id="PF06186">
    <property type="entry name" value="DUF992"/>
    <property type="match status" value="1"/>
</dbReference>
<name>A0A125Q564_9HYPH</name>
<dbReference type="OrthoDB" id="7362478at2"/>
<dbReference type="EMBL" id="LNCD01000124">
    <property type="protein sequence ID" value="KWV43792.1"/>
    <property type="molecule type" value="Genomic_DNA"/>
</dbReference>
<evidence type="ECO:0000313" key="2">
    <source>
        <dbReference type="EMBL" id="KWV43792.1"/>
    </source>
</evidence>
<dbReference type="RefSeq" id="WP_018856583.1">
    <property type="nucleotide sequence ID" value="NZ_JBBNAS010000493.1"/>
</dbReference>
<keyword evidence="1" id="KW-0732">Signal</keyword>
<proteinExistence type="predicted"/>
<evidence type="ECO:0000313" key="3">
    <source>
        <dbReference type="Proteomes" id="UP000068164"/>
    </source>
</evidence>